<accession>A0A392VNV5</accession>
<comment type="caution">
    <text evidence="2">The sequence shown here is derived from an EMBL/GenBank/DDBJ whole genome shotgun (WGS) entry which is preliminary data.</text>
</comment>
<evidence type="ECO:0000313" key="2">
    <source>
        <dbReference type="EMBL" id="MCI90064.1"/>
    </source>
</evidence>
<feature type="region of interest" description="Disordered" evidence="1">
    <location>
        <begin position="1"/>
        <end position="30"/>
    </location>
</feature>
<reference evidence="2 3" key="1">
    <citation type="journal article" date="2018" name="Front. Plant Sci.">
        <title>Red Clover (Trifolium pratense) and Zigzag Clover (T. medium) - A Picture of Genomic Similarities and Differences.</title>
        <authorList>
            <person name="Dluhosova J."/>
            <person name="Istvanek J."/>
            <person name="Nedelnik J."/>
            <person name="Repkova J."/>
        </authorList>
    </citation>
    <scope>NUCLEOTIDE SEQUENCE [LARGE SCALE GENOMIC DNA]</scope>
    <source>
        <strain evidence="3">cv. 10/8</strain>
        <tissue evidence="2">Leaf</tissue>
    </source>
</reference>
<keyword evidence="3" id="KW-1185">Reference proteome</keyword>
<organism evidence="2 3">
    <name type="scientific">Trifolium medium</name>
    <dbReference type="NCBI Taxonomy" id="97028"/>
    <lineage>
        <taxon>Eukaryota</taxon>
        <taxon>Viridiplantae</taxon>
        <taxon>Streptophyta</taxon>
        <taxon>Embryophyta</taxon>
        <taxon>Tracheophyta</taxon>
        <taxon>Spermatophyta</taxon>
        <taxon>Magnoliopsida</taxon>
        <taxon>eudicotyledons</taxon>
        <taxon>Gunneridae</taxon>
        <taxon>Pentapetalae</taxon>
        <taxon>rosids</taxon>
        <taxon>fabids</taxon>
        <taxon>Fabales</taxon>
        <taxon>Fabaceae</taxon>
        <taxon>Papilionoideae</taxon>
        <taxon>50 kb inversion clade</taxon>
        <taxon>NPAAA clade</taxon>
        <taxon>Hologalegina</taxon>
        <taxon>IRL clade</taxon>
        <taxon>Trifolieae</taxon>
        <taxon>Trifolium</taxon>
    </lineage>
</organism>
<dbReference type="AlphaFoldDB" id="A0A392VNV5"/>
<proteinExistence type="predicted"/>
<name>A0A392VNV5_9FABA</name>
<feature type="non-terminal residue" evidence="2">
    <location>
        <position position="30"/>
    </location>
</feature>
<dbReference type="Proteomes" id="UP000265520">
    <property type="component" value="Unassembled WGS sequence"/>
</dbReference>
<evidence type="ECO:0000313" key="3">
    <source>
        <dbReference type="Proteomes" id="UP000265520"/>
    </source>
</evidence>
<sequence length="30" mass="3247">MLPPSCFTEPPRSSLNHREADLPPLVLASA</sequence>
<evidence type="ECO:0000256" key="1">
    <source>
        <dbReference type="SAM" id="MobiDB-lite"/>
    </source>
</evidence>
<dbReference type="EMBL" id="LXQA011234271">
    <property type="protein sequence ID" value="MCI90064.1"/>
    <property type="molecule type" value="Genomic_DNA"/>
</dbReference>
<protein>
    <submittedName>
        <fullName evidence="2">Uncharacterized protein</fullName>
    </submittedName>
</protein>